<evidence type="ECO:0000256" key="5">
    <source>
        <dbReference type="SAM" id="MobiDB-lite"/>
    </source>
</evidence>
<comment type="caution">
    <text evidence="7">The sequence shown here is derived from an EMBL/GenBank/DDBJ whole genome shotgun (WGS) entry which is preliminary data.</text>
</comment>
<dbReference type="PANTHER" id="PTHR12276">
    <property type="entry name" value="EPSIN/ENT-RELATED"/>
    <property type="match status" value="1"/>
</dbReference>
<dbReference type="Proteomes" id="UP000288805">
    <property type="component" value="Unassembled WGS sequence"/>
</dbReference>
<dbReference type="AlphaFoldDB" id="A0A438G1B9"/>
<dbReference type="CDD" id="cd03571">
    <property type="entry name" value="ENTH"/>
    <property type="match status" value="1"/>
</dbReference>
<evidence type="ECO:0000256" key="1">
    <source>
        <dbReference type="ARBA" id="ARBA00004132"/>
    </source>
</evidence>
<keyword evidence="4" id="KW-0968">Cytoplasmic vesicle</keyword>
<dbReference type="GO" id="GO:0005794">
    <property type="term" value="C:Golgi apparatus"/>
    <property type="evidence" value="ECO:0007669"/>
    <property type="project" value="UniProtKB-SubCell"/>
</dbReference>
<feature type="region of interest" description="Disordered" evidence="5">
    <location>
        <begin position="206"/>
        <end position="237"/>
    </location>
</feature>
<name>A0A438G1B9_VITVI</name>
<evidence type="ECO:0000313" key="8">
    <source>
        <dbReference type="Proteomes" id="UP000288805"/>
    </source>
</evidence>
<organism evidence="7 8">
    <name type="scientific">Vitis vinifera</name>
    <name type="common">Grape</name>
    <dbReference type="NCBI Taxonomy" id="29760"/>
    <lineage>
        <taxon>Eukaryota</taxon>
        <taxon>Viridiplantae</taxon>
        <taxon>Streptophyta</taxon>
        <taxon>Embryophyta</taxon>
        <taxon>Tracheophyta</taxon>
        <taxon>Spermatophyta</taxon>
        <taxon>Magnoliopsida</taxon>
        <taxon>eudicotyledons</taxon>
        <taxon>Gunneridae</taxon>
        <taxon>Pentapetalae</taxon>
        <taxon>rosids</taxon>
        <taxon>Vitales</taxon>
        <taxon>Vitaceae</taxon>
        <taxon>Viteae</taxon>
        <taxon>Vitis</taxon>
    </lineage>
</organism>
<evidence type="ECO:0000256" key="2">
    <source>
        <dbReference type="ARBA" id="ARBA00004555"/>
    </source>
</evidence>
<dbReference type="SMART" id="SM00273">
    <property type="entry name" value="ENTH"/>
    <property type="match status" value="1"/>
</dbReference>
<dbReference type="PANTHER" id="PTHR12276:SF116">
    <property type="entry name" value="ENTH_VHS FAMILY PROTEIN"/>
    <property type="match status" value="1"/>
</dbReference>
<evidence type="ECO:0000256" key="4">
    <source>
        <dbReference type="ARBA" id="ARBA00023329"/>
    </source>
</evidence>
<dbReference type="Gene3D" id="1.25.40.90">
    <property type="match status" value="1"/>
</dbReference>
<gene>
    <name evidence="7" type="primary">SPCC794.11c</name>
    <name evidence="7" type="ORF">CK203_007369</name>
</gene>
<proteinExistence type="predicted"/>
<dbReference type="PROSITE" id="PS50942">
    <property type="entry name" value="ENTH"/>
    <property type="match status" value="1"/>
</dbReference>
<dbReference type="Pfam" id="PF01417">
    <property type="entry name" value="ENTH"/>
    <property type="match status" value="1"/>
</dbReference>
<comment type="subcellular location">
    <subcellularLocation>
        <location evidence="1">Cytoplasmic vesicle</location>
        <location evidence="1">Clathrin-coated vesicle</location>
    </subcellularLocation>
    <subcellularLocation>
        <location evidence="2">Golgi apparatus</location>
    </subcellularLocation>
</comment>
<dbReference type="EMBL" id="QGNW01000684">
    <property type="protein sequence ID" value="RVW66017.1"/>
    <property type="molecule type" value="Genomic_DNA"/>
</dbReference>
<evidence type="ECO:0000313" key="7">
    <source>
        <dbReference type="EMBL" id="RVW66017.1"/>
    </source>
</evidence>
<accession>A0A438G1B9</accession>
<reference evidence="7 8" key="1">
    <citation type="journal article" date="2018" name="PLoS Genet.">
        <title>Population sequencing reveals clonal diversity and ancestral inbreeding in the grapevine cultivar Chardonnay.</title>
        <authorList>
            <person name="Roach M.J."/>
            <person name="Johnson D.L."/>
            <person name="Bohlmann J."/>
            <person name="van Vuuren H.J."/>
            <person name="Jones S.J."/>
            <person name="Pretorius I.S."/>
            <person name="Schmidt S.A."/>
            <person name="Borneman A.R."/>
        </authorList>
    </citation>
    <scope>NUCLEOTIDE SEQUENCE [LARGE SCALE GENOMIC DNA]</scope>
    <source>
        <strain evidence="8">cv. Chardonnay</strain>
        <tissue evidence="7">Leaf</tissue>
    </source>
</reference>
<sequence>MSSLGGNSGGRNMGAPFFHEFKKQASFFFKEKIKTARLALTDVTPAQLLTEEVTGGNPWSADTRTLGLISRAAFEVDDYGRIVEILHNRLLRFDRKNWRAFYNSLILLEHLLTHGPESVAGEFQSEKGVIEEMGSFQYIDEKGFNWGLTVRKKSERVLKLLQKGPLLKEERDRARKLTRGIQGFGSFTQKSSSAQGILRESSFHGRCTSHLSDDENQLTSDEGSTRRGVGKSQQTQEDNAILAVGEKAENSNTWGSFSNGDILKKCENQTSFKENMVLVVRDLHEWSCTGESKPLLDGNRNEPRTAVSVDEDHPFNHAENQTTASLLSTRNEILQGC</sequence>
<dbReference type="GO" id="GO:0030136">
    <property type="term" value="C:clathrin-coated vesicle"/>
    <property type="evidence" value="ECO:0007669"/>
    <property type="project" value="UniProtKB-SubCell"/>
</dbReference>
<keyword evidence="3" id="KW-0333">Golgi apparatus</keyword>
<dbReference type="SUPFAM" id="SSF48464">
    <property type="entry name" value="ENTH/VHS domain"/>
    <property type="match status" value="1"/>
</dbReference>
<protein>
    <submittedName>
        <fullName evidence="7">ENTH domain-containing protein C794.11c</fullName>
    </submittedName>
</protein>
<feature type="domain" description="ENTH" evidence="6">
    <location>
        <begin position="38"/>
        <end position="171"/>
    </location>
</feature>
<evidence type="ECO:0000259" key="6">
    <source>
        <dbReference type="PROSITE" id="PS50942"/>
    </source>
</evidence>
<dbReference type="InterPro" id="IPR008942">
    <property type="entry name" value="ENTH_VHS"/>
</dbReference>
<evidence type="ECO:0000256" key="3">
    <source>
        <dbReference type="ARBA" id="ARBA00023034"/>
    </source>
</evidence>
<dbReference type="InterPro" id="IPR013809">
    <property type="entry name" value="ENTH"/>
</dbReference>